<proteinExistence type="predicted"/>
<dbReference type="EMBL" id="SRLO01000041">
    <property type="protein sequence ID" value="TNN82202.1"/>
    <property type="molecule type" value="Genomic_DNA"/>
</dbReference>
<dbReference type="AlphaFoldDB" id="A0A4Z2IY22"/>
<accession>A0A4Z2IY22</accession>
<feature type="region of interest" description="Disordered" evidence="1">
    <location>
        <begin position="82"/>
        <end position="101"/>
    </location>
</feature>
<sequence>MATSGPSAPRLMNYGTVQSDLSELKGHGCRPQQHFEKSAGFSIFEELPTDEILQQGGKRSRALREALRDGRKVGEVRQRDIGLNRKSSRRRGKWKRVIMGQ</sequence>
<evidence type="ECO:0000256" key="1">
    <source>
        <dbReference type="SAM" id="MobiDB-lite"/>
    </source>
</evidence>
<reference evidence="2 3" key="1">
    <citation type="submission" date="2019-03" db="EMBL/GenBank/DDBJ databases">
        <title>First draft genome of Liparis tanakae, snailfish: a comprehensive survey of snailfish specific genes.</title>
        <authorList>
            <person name="Kim W."/>
            <person name="Song I."/>
            <person name="Jeong J.-H."/>
            <person name="Kim D."/>
            <person name="Kim S."/>
            <person name="Ryu S."/>
            <person name="Song J.Y."/>
            <person name="Lee S.K."/>
        </authorList>
    </citation>
    <scope>NUCLEOTIDE SEQUENCE [LARGE SCALE GENOMIC DNA]</scope>
    <source>
        <tissue evidence="2">Muscle</tissue>
    </source>
</reference>
<dbReference type="Proteomes" id="UP000314294">
    <property type="component" value="Unassembled WGS sequence"/>
</dbReference>
<name>A0A4Z2IY22_9TELE</name>
<keyword evidence="3" id="KW-1185">Reference proteome</keyword>
<gene>
    <name evidence="2" type="ORF">EYF80_007570</name>
</gene>
<feature type="compositionally biased region" description="Basic residues" evidence="1">
    <location>
        <begin position="86"/>
        <end position="101"/>
    </location>
</feature>
<evidence type="ECO:0000313" key="2">
    <source>
        <dbReference type="EMBL" id="TNN82202.1"/>
    </source>
</evidence>
<protein>
    <submittedName>
        <fullName evidence="2">Uncharacterized protein</fullName>
    </submittedName>
</protein>
<comment type="caution">
    <text evidence="2">The sequence shown here is derived from an EMBL/GenBank/DDBJ whole genome shotgun (WGS) entry which is preliminary data.</text>
</comment>
<evidence type="ECO:0000313" key="3">
    <source>
        <dbReference type="Proteomes" id="UP000314294"/>
    </source>
</evidence>
<organism evidence="2 3">
    <name type="scientific">Liparis tanakae</name>
    <name type="common">Tanaka's snailfish</name>
    <dbReference type="NCBI Taxonomy" id="230148"/>
    <lineage>
        <taxon>Eukaryota</taxon>
        <taxon>Metazoa</taxon>
        <taxon>Chordata</taxon>
        <taxon>Craniata</taxon>
        <taxon>Vertebrata</taxon>
        <taxon>Euteleostomi</taxon>
        <taxon>Actinopterygii</taxon>
        <taxon>Neopterygii</taxon>
        <taxon>Teleostei</taxon>
        <taxon>Neoteleostei</taxon>
        <taxon>Acanthomorphata</taxon>
        <taxon>Eupercaria</taxon>
        <taxon>Perciformes</taxon>
        <taxon>Cottioidei</taxon>
        <taxon>Cottales</taxon>
        <taxon>Liparidae</taxon>
        <taxon>Liparis</taxon>
    </lineage>
</organism>